<feature type="compositionally biased region" description="Basic and acidic residues" evidence="1">
    <location>
        <begin position="589"/>
        <end position="602"/>
    </location>
</feature>
<feature type="compositionally biased region" description="Pro residues" evidence="1">
    <location>
        <begin position="846"/>
        <end position="876"/>
    </location>
</feature>
<proteinExistence type="predicted"/>
<feature type="compositionally biased region" description="Low complexity" evidence="1">
    <location>
        <begin position="647"/>
        <end position="660"/>
    </location>
</feature>
<name>A0ABV9YUN9_9PSEU</name>
<feature type="compositionally biased region" description="Low complexity" evidence="1">
    <location>
        <begin position="771"/>
        <end position="787"/>
    </location>
</feature>
<feature type="compositionally biased region" description="Low complexity" evidence="1">
    <location>
        <begin position="492"/>
        <end position="507"/>
    </location>
</feature>
<protein>
    <submittedName>
        <fullName evidence="2">Uncharacterized protein</fullName>
    </submittedName>
</protein>
<evidence type="ECO:0000313" key="2">
    <source>
        <dbReference type="EMBL" id="MFC5065548.1"/>
    </source>
</evidence>
<evidence type="ECO:0000313" key="3">
    <source>
        <dbReference type="Proteomes" id="UP001595947"/>
    </source>
</evidence>
<accession>A0ABV9YUN9</accession>
<feature type="compositionally biased region" description="Basic and acidic residues" evidence="1">
    <location>
        <begin position="43"/>
        <end position="52"/>
    </location>
</feature>
<feature type="compositionally biased region" description="Low complexity" evidence="1">
    <location>
        <begin position="97"/>
        <end position="135"/>
    </location>
</feature>
<sequence>MAEAGFPRPEPSGPDRRPAGRPPSPGAGRAAGRDPVALAAWRRVAEQRRRGADPAPEPDTADTPVADTAGPAQAAAPARDPQSPRTAEQPRVEPARVTEPVLAAEPVPVAEPPGTAEPPRSESPRAQVSSAAQASRDAEPPREAGPVRAADVPRPAEPSRSPDPARAAEPVGATDGRGTSEPVVETPPAPAPRVSDEPRRTPGSAWTSAAADHQGPSARPDDGPPTPGRLHDVLLGLAGRVDDDALTAVREMVAVEDDAEAAELLAGCLLADAVAITPDERTALAPWFGVARVDPDVLGRLPIDPDAARHRVHRFVPAAGDRPSGLPLARAARRLTGVVAVRESWRVTPAGAAPGPVPHRVVLVETSDPDDCDHVVHHLAHAARGLGGTSVEVFATGAGLPAYHRDALAAARPLAADEPTAGRAAPETAAPERAEPPRFGTGAVEVVEDDGETWRTVADAGVARTTAPEPARPDATRPEPARPDPTRPAEPDVPAAADEPVDGAPGPTTIDDDLSVTARRIAALWARPAPEDFSAPLPPHSLAHTRLEPEGPSGDDDELPGLVDEDEPYGPVGDEQHDDARPGPADDEPLGRHGRAEPDDLGTRAFRAPDPAPRSNGHPLPTADDRADTADLPGQGPAQPPESRNGTAPTDASDSADTDAQVLRARHSRTRDGEVTDAPARFGHDARFGAGSGPAWPGAPVTGSHPVPGPDTLFTSPVEIPGDPVTLGTNGHRHESPTGRVAEEPDTGPVSWAGPASRPSDGPPPGEQDVAPPWAAASPAGWSGEPAPWSPPAEPHPAETTAAWSPETDDSVAQLSDRERELLARLHEELAQRERAEGADPFAGPGTPPSRPGRPSPGPSRPQPPAGPRGPQPPPNGRVNGHGLPHGPEDAGA</sequence>
<evidence type="ECO:0000256" key="1">
    <source>
        <dbReference type="SAM" id="MobiDB-lite"/>
    </source>
</evidence>
<keyword evidence="3" id="KW-1185">Reference proteome</keyword>
<feature type="compositionally biased region" description="Basic and acidic residues" evidence="1">
    <location>
        <begin position="816"/>
        <end position="838"/>
    </location>
</feature>
<feature type="compositionally biased region" description="Basic and acidic residues" evidence="1">
    <location>
        <begin position="732"/>
        <end position="743"/>
    </location>
</feature>
<dbReference type="Proteomes" id="UP001595947">
    <property type="component" value="Unassembled WGS sequence"/>
</dbReference>
<organism evidence="2 3">
    <name type="scientific">Actinomycetospora atypica</name>
    <dbReference type="NCBI Taxonomy" id="1290095"/>
    <lineage>
        <taxon>Bacteria</taxon>
        <taxon>Bacillati</taxon>
        <taxon>Actinomycetota</taxon>
        <taxon>Actinomycetes</taxon>
        <taxon>Pseudonocardiales</taxon>
        <taxon>Pseudonocardiaceae</taxon>
        <taxon>Actinomycetospora</taxon>
    </lineage>
</organism>
<feature type="compositionally biased region" description="Low complexity" evidence="1">
    <location>
        <begin position="414"/>
        <end position="429"/>
    </location>
</feature>
<feature type="compositionally biased region" description="Low complexity" evidence="1">
    <location>
        <begin position="61"/>
        <end position="85"/>
    </location>
</feature>
<reference evidence="3" key="1">
    <citation type="journal article" date="2019" name="Int. J. Syst. Evol. Microbiol.">
        <title>The Global Catalogue of Microorganisms (GCM) 10K type strain sequencing project: providing services to taxonomists for standard genome sequencing and annotation.</title>
        <authorList>
            <consortium name="The Broad Institute Genomics Platform"/>
            <consortium name="The Broad Institute Genome Sequencing Center for Infectious Disease"/>
            <person name="Wu L."/>
            <person name="Ma J."/>
        </authorList>
    </citation>
    <scope>NUCLEOTIDE SEQUENCE [LARGE SCALE GENOMIC DNA]</scope>
    <source>
        <strain evidence="3">CGMCC 4.7093</strain>
    </source>
</reference>
<feature type="region of interest" description="Disordered" evidence="1">
    <location>
        <begin position="459"/>
        <end position="515"/>
    </location>
</feature>
<feature type="compositionally biased region" description="Low complexity" evidence="1">
    <location>
        <begin position="26"/>
        <end position="35"/>
    </location>
</feature>
<feature type="region of interest" description="Disordered" evidence="1">
    <location>
        <begin position="414"/>
        <end position="439"/>
    </location>
</feature>
<feature type="compositionally biased region" description="Acidic residues" evidence="1">
    <location>
        <begin position="553"/>
        <end position="568"/>
    </location>
</feature>
<dbReference type="RefSeq" id="WP_378038875.1">
    <property type="nucleotide sequence ID" value="NZ_JBHSIV010000039.1"/>
</dbReference>
<gene>
    <name evidence="2" type="ORF">ACFPBZ_25250</name>
</gene>
<comment type="caution">
    <text evidence="2">The sequence shown here is derived from an EMBL/GenBank/DDBJ whole genome shotgun (WGS) entry which is preliminary data.</text>
</comment>
<feature type="region of interest" description="Disordered" evidence="1">
    <location>
        <begin position="1"/>
        <end position="230"/>
    </location>
</feature>
<feature type="compositionally biased region" description="Basic and acidic residues" evidence="1">
    <location>
        <begin position="471"/>
        <end position="490"/>
    </location>
</feature>
<feature type="region of interest" description="Disordered" evidence="1">
    <location>
        <begin position="527"/>
        <end position="893"/>
    </location>
</feature>
<dbReference type="EMBL" id="JBHSIV010000039">
    <property type="protein sequence ID" value="MFC5065548.1"/>
    <property type="molecule type" value="Genomic_DNA"/>
</dbReference>